<keyword evidence="2 4" id="KW-0689">Ribosomal protein</keyword>
<dbReference type="GO" id="GO:0022625">
    <property type="term" value="C:cytosolic large ribosomal subunit"/>
    <property type="evidence" value="ECO:0007669"/>
    <property type="project" value="TreeGrafter"/>
</dbReference>
<dbReference type="Pfam" id="PF01196">
    <property type="entry name" value="Ribosomal_L17"/>
    <property type="match status" value="1"/>
</dbReference>
<evidence type="ECO:0000313" key="7">
    <source>
        <dbReference type="EMBL" id="PJE69132.1"/>
    </source>
</evidence>
<comment type="subunit">
    <text evidence="4">Part of the 50S ribosomal subunit. Contacts protein L32.</text>
</comment>
<dbReference type="PROSITE" id="PS01167">
    <property type="entry name" value="RIBOSOMAL_L17"/>
    <property type="match status" value="1"/>
</dbReference>
<dbReference type="InterPro" id="IPR047859">
    <property type="entry name" value="Ribosomal_bL17_CS"/>
</dbReference>
<keyword evidence="3 4" id="KW-0687">Ribonucleoprotein</keyword>
<dbReference type="InterPro" id="IPR000456">
    <property type="entry name" value="Ribosomal_bL17"/>
</dbReference>
<dbReference type="HAMAP" id="MF_01368">
    <property type="entry name" value="Ribosomal_bL17"/>
    <property type="match status" value="1"/>
</dbReference>
<evidence type="ECO:0000313" key="8">
    <source>
        <dbReference type="Proteomes" id="UP000229500"/>
    </source>
</evidence>
<gene>
    <name evidence="4" type="primary">rplQ</name>
    <name evidence="7" type="ORF">COU96_01235</name>
</gene>
<proteinExistence type="inferred from homology"/>
<evidence type="ECO:0000256" key="4">
    <source>
        <dbReference type="HAMAP-Rule" id="MF_01368"/>
    </source>
</evidence>
<protein>
    <recommendedName>
        <fullName evidence="4">Large ribosomal subunit protein bL17</fullName>
    </recommendedName>
</protein>
<dbReference type="PANTHER" id="PTHR14413">
    <property type="entry name" value="RIBOSOMAL PROTEIN L17"/>
    <property type="match status" value="1"/>
</dbReference>
<dbReference type="PANTHER" id="PTHR14413:SF16">
    <property type="entry name" value="LARGE RIBOSOMAL SUBUNIT PROTEIN BL17M"/>
    <property type="match status" value="1"/>
</dbReference>
<dbReference type="Gene3D" id="3.90.1030.10">
    <property type="entry name" value="Ribosomal protein L17"/>
    <property type="match status" value="1"/>
</dbReference>
<dbReference type="AlphaFoldDB" id="A0A2M8L5Q7"/>
<comment type="similarity">
    <text evidence="1 4 5">Belongs to the bacterial ribosomal protein bL17 family.</text>
</comment>
<evidence type="ECO:0000256" key="5">
    <source>
        <dbReference type="RuleBase" id="RU000660"/>
    </source>
</evidence>
<evidence type="ECO:0000256" key="3">
    <source>
        <dbReference type="ARBA" id="ARBA00023274"/>
    </source>
</evidence>
<dbReference type="EMBL" id="PFEL01000053">
    <property type="protein sequence ID" value="PJE69132.1"/>
    <property type="molecule type" value="Genomic_DNA"/>
</dbReference>
<organism evidence="7 8">
    <name type="scientific">Candidatus Shapirobacteria bacterium CG10_big_fil_rev_8_21_14_0_10_38_14</name>
    <dbReference type="NCBI Taxonomy" id="1974483"/>
    <lineage>
        <taxon>Bacteria</taxon>
        <taxon>Candidatus Shapironibacteriota</taxon>
    </lineage>
</organism>
<dbReference type="SUPFAM" id="SSF64263">
    <property type="entry name" value="Prokaryotic ribosomal protein L17"/>
    <property type="match status" value="1"/>
</dbReference>
<dbReference type="GO" id="GO:0006412">
    <property type="term" value="P:translation"/>
    <property type="evidence" value="ECO:0007669"/>
    <property type="project" value="UniProtKB-UniRule"/>
</dbReference>
<sequence length="160" mass="18063">MRHRVSGKKFSRNVKQRKALFKNLINSLVIHGKIKTTEAKAKAVQRLADKLITKGKTQTLHSRRLIAAFLQNKKAVNKIVDELAPLFKKRPGGFTRIIRLGKRKGDDAMMANLELVEEPKKKSKKSKNKSSSDGGRVKRSKTSDSSEVDAKNENKDNKKK</sequence>
<evidence type="ECO:0000256" key="1">
    <source>
        <dbReference type="ARBA" id="ARBA00008777"/>
    </source>
</evidence>
<reference evidence="8" key="1">
    <citation type="submission" date="2017-09" db="EMBL/GenBank/DDBJ databases">
        <title>Depth-based differentiation of microbial function through sediment-hosted aquifers and enrichment of novel symbionts in the deep terrestrial subsurface.</title>
        <authorList>
            <person name="Probst A.J."/>
            <person name="Ladd B."/>
            <person name="Jarett J.K."/>
            <person name="Geller-Mcgrath D.E."/>
            <person name="Sieber C.M.K."/>
            <person name="Emerson J.B."/>
            <person name="Anantharaman K."/>
            <person name="Thomas B.C."/>
            <person name="Malmstrom R."/>
            <person name="Stieglmeier M."/>
            <person name="Klingl A."/>
            <person name="Woyke T."/>
            <person name="Ryan C.M."/>
            <person name="Banfield J.F."/>
        </authorList>
    </citation>
    <scope>NUCLEOTIDE SEQUENCE [LARGE SCALE GENOMIC DNA]</scope>
</reference>
<evidence type="ECO:0000256" key="6">
    <source>
        <dbReference type="SAM" id="MobiDB-lite"/>
    </source>
</evidence>
<feature type="region of interest" description="Disordered" evidence="6">
    <location>
        <begin position="114"/>
        <end position="160"/>
    </location>
</feature>
<name>A0A2M8L5Q7_9BACT</name>
<evidence type="ECO:0000256" key="2">
    <source>
        <dbReference type="ARBA" id="ARBA00022980"/>
    </source>
</evidence>
<dbReference type="InterPro" id="IPR036373">
    <property type="entry name" value="Ribosomal_bL17_sf"/>
</dbReference>
<dbReference type="NCBIfam" id="TIGR00059">
    <property type="entry name" value="L17"/>
    <property type="match status" value="1"/>
</dbReference>
<dbReference type="Proteomes" id="UP000229500">
    <property type="component" value="Unassembled WGS sequence"/>
</dbReference>
<accession>A0A2M8L5Q7</accession>
<dbReference type="GO" id="GO:0003735">
    <property type="term" value="F:structural constituent of ribosome"/>
    <property type="evidence" value="ECO:0007669"/>
    <property type="project" value="InterPro"/>
</dbReference>
<feature type="compositionally biased region" description="Basic and acidic residues" evidence="6">
    <location>
        <begin position="141"/>
        <end position="160"/>
    </location>
</feature>
<comment type="caution">
    <text evidence="7">The sequence shown here is derived from an EMBL/GenBank/DDBJ whole genome shotgun (WGS) entry which is preliminary data.</text>
</comment>